<dbReference type="PANTHER" id="PTHR33055:SF3">
    <property type="entry name" value="PUTATIVE TRANSPOSASE FOR IS117-RELATED"/>
    <property type="match status" value="1"/>
</dbReference>
<dbReference type="OrthoDB" id="1523051at2"/>
<dbReference type="Pfam" id="PF01548">
    <property type="entry name" value="DEDD_Tnp_IS110"/>
    <property type="match status" value="1"/>
</dbReference>
<evidence type="ECO:0000259" key="1">
    <source>
        <dbReference type="Pfam" id="PF01548"/>
    </source>
</evidence>
<dbReference type="Proteomes" id="UP000243937">
    <property type="component" value="Chromosome"/>
</dbReference>
<dbReference type="EMBL" id="CP021377">
    <property type="protein sequence ID" value="ART83351.1"/>
    <property type="molecule type" value="Genomic_DNA"/>
</dbReference>
<dbReference type="GO" id="GO:0004803">
    <property type="term" value="F:transposase activity"/>
    <property type="evidence" value="ECO:0007669"/>
    <property type="project" value="InterPro"/>
</dbReference>
<evidence type="ECO:0000313" key="3">
    <source>
        <dbReference type="EMBL" id="ART83351.1"/>
    </source>
</evidence>
<organism evidence="3 4">
    <name type="scientific">Oceanisphaera profunda</name>
    <dbReference type="NCBI Taxonomy" id="1416627"/>
    <lineage>
        <taxon>Bacteria</taxon>
        <taxon>Pseudomonadati</taxon>
        <taxon>Pseudomonadota</taxon>
        <taxon>Gammaproteobacteria</taxon>
        <taxon>Aeromonadales</taxon>
        <taxon>Aeromonadaceae</taxon>
        <taxon>Oceanisphaera</taxon>
    </lineage>
</organism>
<dbReference type="InterPro" id="IPR047650">
    <property type="entry name" value="Transpos_IS110"/>
</dbReference>
<dbReference type="RefSeq" id="WP_087037806.1">
    <property type="nucleotide sequence ID" value="NZ_CP021377.1"/>
</dbReference>
<sequence>MKVVVGIDVSKDWFDIAWKENDRIKTQRFDSTASGINQLMKATPADAIYVMEATGVYHARLAVTLFETERNVAVINPLVIKRYGQMRLSRVKTDTADASLILSYGESVEFMLWKPEPHHIQELKVAQGWLDDLTEDMTRLSNRGHAQSYLVVRSAMVDRQFLRRKEQLKQDITECEAHLEKQVKKHFAELYKLLNSIPSIGSKTATQLIISTGGFTKFISIKQLSAYVGVSPTTYESGSSVRGRGGIAKMGQGRLRQLLYLCSWTARKCNPSCVALYERLQALGKPAKVISIAIAHKLLRQAFAVATKKTAYSPEFA</sequence>
<dbReference type="KEGG" id="opf:CBP31_12565"/>
<dbReference type="AlphaFoldDB" id="A0A1Y0D727"/>
<accession>A0A1Y0D727</accession>
<feature type="domain" description="Transposase IS110-like N-terminal" evidence="1">
    <location>
        <begin position="5"/>
        <end position="145"/>
    </location>
</feature>
<protein>
    <submittedName>
        <fullName evidence="3">Uncharacterized protein</fullName>
    </submittedName>
</protein>
<dbReference type="PANTHER" id="PTHR33055">
    <property type="entry name" value="TRANSPOSASE FOR INSERTION SEQUENCE ELEMENT IS1111A"/>
    <property type="match status" value="1"/>
</dbReference>
<dbReference type="GO" id="GO:0003677">
    <property type="term" value="F:DNA binding"/>
    <property type="evidence" value="ECO:0007669"/>
    <property type="project" value="InterPro"/>
</dbReference>
<dbReference type="InterPro" id="IPR003346">
    <property type="entry name" value="Transposase_20"/>
</dbReference>
<name>A0A1Y0D727_9GAMM</name>
<dbReference type="NCBIfam" id="NF033542">
    <property type="entry name" value="transpos_IS110"/>
    <property type="match status" value="1"/>
</dbReference>
<proteinExistence type="predicted"/>
<dbReference type="GO" id="GO:0006313">
    <property type="term" value="P:DNA transposition"/>
    <property type="evidence" value="ECO:0007669"/>
    <property type="project" value="InterPro"/>
</dbReference>
<dbReference type="InterPro" id="IPR002525">
    <property type="entry name" value="Transp_IS110-like_N"/>
</dbReference>
<gene>
    <name evidence="3" type="ORF">CBP31_12565</name>
</gene>
<reference evidence="3 4" key="1">
    <citation type="journal article" date="2014" name="Int. J. Syst. Evol. Microbiol.">
        <title>Oceanisphaera profunda sp. nov., a marine bacterium isolated from deep-sea sediment, and emended description of the genus Oceanisphaera.</title>
        <authorList>
            <person name="Xu Z."/>
            <person name="Zhang X.Y."/>
            <person name="Su H.N."/>
            <person name="Yu Z.C."/>
            <person name="Liu C."/>
            <person name="Li H."/>
            <person name="Chen X.L."/>
            <person name="Song X.Y."/>
            <person name="Xie B.B."/>
            <person name="Qin Q.L."/>
            <person name="Zhou B.C."/>
            <person name="Shi M."/>
            <person name="Huang Y."/>
            <person name="Zhang Y.Z."/>
        </authorList>
    </citation>
    <scope>NUCLEOTIDE SEQUENCE [LARGE SCALE GENOMIC DNA]</scope>
    <source>
        <strain evidence="3 4">SM1222</strain>
    </source>
</reference>
<keyword evidence="4" id="KW-1185">Reference proteome</keyword>
<dbReference type="Pfam" id="PF02371">
    <property type="entry name" value="Transposase_20"/>
    <property type="match status" value="1"/>
</dbReference>
<evidence type="ECO:0000313" key="4">
    <source>
        <dbReference type="Proteomes" id="UP000243937"/>
    </source>
</evidence>
<feature type="domain" description="Transposase IS116/IS110/IS902 C-terminal" evidence="2">
    <location>
        <begin position="192"/>
        <end position="277"/>
    </location>
</feature>
<evidence type="ECO:0000259" key="2">
    <source>
        <dbReference type="Pfam" id="PF02371"/>
    </source>
</evidence>